<organism evidence="4 5">
    <name type="scientific">Mytilus coruscus</name>
    <name type="common">Sea mussel</name>
    <dbReference type="NCBI Taxonomy" id="42192"/>
    <lineage>
        <taxon>Eukaryota</taxon>
        <taxon>Metazoa</taxon>
        <taxon>Spiralia</taxon>
        <taxon>Lophotrochozoa</taxon>
        <taxon>Mollusca</taxon>
        <taxon>Bivalvia</taxon>
        <taxon>Autobranchia</taxon>
        <taxon>Pteriomorphia</taxon>
        <taxon>Mytilida</taxon>
        <taxon>Mytiloidea</taxon>
        <taxon>Mytilidae</taxon>
        <taxon>Mytilinae</taxon>
        <taxon>Mytilus</taxon>
    </lineage>
</organism>
<keyword evidence="1" id="KW-0520">NAD</keyword>
<evidence type="ECO:0000313" key="4">
    <source>
        <dbReference type="EMBL" id="CAC5426663.1"/>
    </source>
</evidence>
<dbReference type="GO" id="GO:0030527">
    <property type="term" value="F:structural constituent of chromatin"/>
    <property type="evidence" value="ECO:0007669"/>
    <property type="project" value="InterPro"/>
</dbReference>
<dbReference type="GO" id="GO:1990404">
    <property type="term" value="F:NAD+-protein mono-ADP-ribosyltransferase activity"/>
    <property type="evidence" value="ECO:0007669"/>
    <property type="project" value="TreeGrafter"/>
</dbReference>
<keyword evidence="1 4" id="KW-0328">Glycosyltransferase</keyword>
<dbReference type="PRINTS" id="PR00622">
    <property type="entry name" value="HISTONEH3"/>
</dbReference>
<dbReference type="GO" id="GO:0005634">
    <property type="term" value="C:nucleus"/>
    <property type="evidence" value="ECO:0007669"/>
    <property type="project" value="TreeGrafter"/>
</dbReference>
<feature type="region of interest" description="Disordered" evidence="2">
    <location>
        <begin position="1"/>
        <end position="28"/>
    </location>
</feature>
<dbReference type="PANTHER" id="PTHR45740:SF2">
    <property type="entry name" value="POLY [ADP-RIBOSE] POLYMERASE"/>
    <property type="match status" value="1"/>
</dbReference>
<dbReference type="OrthoDB" id="408612at2759"/>
<gene>
    <name evidence="4" type="ORF">MCOR_58350</name>
</gene>
<dbReference type="Gene3D" id="3.90.228.10">
    <property type="match status" value="1"/>
</dbReference>
<dbReference type="PROSITE" id="PS00322">
    <property type="entry name" value="HISTONE_H3_1"/>
    <property type="match status" value="1"/>
</dbReference>
<sequence>MGRTKQTARTSTGGKAPRKQLAVKTGKQTSTVIMKGKGGKGLTSPSPSKFTKIPTKLSFIPSSTFPSATIPHTIPAPLPTLSKNVTSHVSNVRAHMATKTAEKLPTPSHWTDMEGENNIMVNIDQNVEGFMKMEWENVQMKFEKTFTHATIISIHRLQNVFFWENYYLRKRKLEYDYGKGCSNELSLFHGTTPDSLEVITEQNLDPRLAGGRTGTVLGKGIYFAKDASYSDSYAQPDDEGHKFMFLCKVLAGKTCQGKSDYTRPPQQFAGGPLFDSCVDNEKNPRIYCVYHDSQYYPEYLIEYI</sequence>
<evidence type="ECO:0000259" key="3">
    <source>
        <dbReference type="PROSITE" id="PS51059"/>
    </source>
</evidence>
<reference evidence="4 5" key="1">
    <citation type="submission" date="2020-06" db="EMBL/GenBank/DDBJ databases">
        <authorList>
            <person name="Li R."/>
            <person name="Bekaert M."/>
        </authorList>
    </citation>
    <scope>NUCLEOTIDE SEQUENCE [LARGE SCALE GENOMIC DNA]</scope>
    <source>
        <strain evidence="5">wild</strain>
    </source>
</reference>
<keyword evidence="5" id="KW-1185">Reference proteome</keyword>
<dbReference type="InterPro" id="IPR051712">
    <property type="entry name" value="ARTD-AVP"/>
</dbReference>
<dbReference type="EMBL" id="CACVKT020010439">
    <property type="protein sequence ID" value="CAC5426663.1"/>
    <property type="molecule type" value="Genomic_DNA"/>
</dbReference>
<proteinExistence type="predicted"/>
<feature type="compositionally biased region" description="Polar residues" evidence="2">
    <location>
        <begin position="1"/>
        <end position="13"/>
    </location>
</feature>
<evidence type="ECO:0000313" key="5">
    <source>
        <dbReference type="Proteomes" id="UP000507470"/>
    </source>
</evidence>
<dbReference type="PROSITE" id="PS51059">
    <property type="entry name" value="PARP_CATALYTIC"/>
    <property type="match status" value="1"/>
</dbReference>
<dbReference type="Pfam" id="PF00644">
    <property type="entry name" value="PARP"/>
    <property type="match status" value="1"/>
</dbReference>
<dbReference type="GO" id="GO:0003950">
    <property type="term" value="F:NAD+ poly-ADP-ribosyltransferase activity"/>
    <property type="evidence" value="ECO:0007669"/>
    <property type="project" value="UniProtKB-UniRule"/>
</dbReference>
<dbReference type="GO" id="GO:0003677">
    <property type="term" value="F:DNA binding"/>
    <property type="evidence" value="ECO:0007669"/>
    <property type="project" value="InterPro"/>
</dbReference>
<dbReference type="SUPFAM" id="SSF56399">
    <property type="entry name" value="ADP-ribosylation"/>
    <property type="match status" value="1"/>
</dbReference>
<evidence type="ECO:0000256" key="1">
    <source>
        <dbReference type="RuleBase" id="RU362114"/>
    </source>
</evidence>
<dbReference type="AlphaFoldDB" id="A0A6J8F3U5"/>
<protein>
    <recommendedName>
        <fullName evidence="1">Poly [ADP-ribose] polymerase</fullName>
        <shortName evidence="1">PARP</shortName>
        <ecNumber evidence="1">2.4.2.-</ecNumber>
    </recommendedName>
</protein>
<dbReference type="InterPro" id="IPR012317">
    <property type="entry name" value="Poly(ADP-ribose)pol_cat_dom"/>
</dbReference>
<dbReference type="GO" id="GO:0000786">
    <property type="term" value="C:nucleosome"/>
    <property type="evidence" value="ECO:0007669"/>
    <property type="project" value="InterPro"/>
</dbReference>
<dbReference type="InterPro" id="IPR000164">
    <property type="entry name" value="Histone_H3/CENP-A"/>
</dbReference>
<dbReference type="EC" id="2.4.2.-" evidence="1"/>
<dbReference type="Proteomes" id="UP000507470">
    <property type="component" value="Unassembled WGS sequence"/>
</dbReference>
<keyword evidence="1 4" id="KW-0808">Transferase</keyword>
<evidence type="ECO:0000256" key="2">
    <source>
        <dbReference type="SAM" id="MobiDB-lite"/>
    </source>
</evidence>
<accession>A0A6J8F3U5</accession>
<dbReference type="CDD" id="cd01439">
    <property type="entry name" value="TCCD_inducible_PARP_like"/>
    <property type="match status" value="1"/>
</dbReference>
<name>A0A6J8F3U5_MYTCO</name>
<dbReference type="PANTHER" id="PTHR45740">
    <property type="entry name" value="POLY [ADP-RIBOSE] POLYMERASE"/>
    <property type="match status" value="1"/>
</dbReference>
<feature type="domain" description="PARP catalytic" evidence="3">
    <location>
        <begin position="106"/>
        <end position="304"/>
    </location>
</feature>